<name>A0AAU8BC80_9CAUD</name>
<accession>A0AAU8BC80</accession>
<reference evidence="1" key="1">
    <citation type="submission" date="2024-05" db="EMBL/GenBank/DDBJ databases">
        <authorList>
            <person name="Herbig A.F."/>
            <person name="Pendergrass E.L."/>
        </authorList>
    </citation>
    <scope>NUCLEOTIDE SEQUENCE</scope>
</reference>
<dbReference type="EMBL" id="PP819608">
    <property type="protein sequence ID" value="XCD09692.1"/>
    <property type="molecule type" value="Genomic_DNA"/>
</dbReference>
<proteinExistence type="predicted"/>
<organism evidence="1">
    <name type="scientific">Bacillus phage Adastra</name>
    <dbReference type="NCBI Taxonomy" id="3143958"/>
    <lineage>
        <taxon>Viruses</taxon>
        <taxon>Duplodnaviria</taxon>
        <taxon>Heunggongvirae</taxon>
        <taxon>Uroviricota</taxon>
        <taxon>Caudoviricetes</taxon>
        <taxon>Herelleviridae</taxon>
        <taxon>Spounavirinae</taxon>
        <taxon>Okubovirus</taxon>
    </lineage>
</organism>
<sequence length="64" mass="7330">MRHESSYYVELVCDGDRWAKSNNDPSLIALREVTTVQDLEDHHNWFKESKDHLINKVSGGMGIG</sequence>
<protein>
    <submittedName>
        <fullName evidence="1">Uncharacterized protein</fullName>
    </submittedName>
</protein>
<evidence type="ECO:0000313" key="1">
    <source>
        <dbReference type="EMBL" id="XCD09692.1"/>
    </source>
</evidence>
<gene>
    <name evidence="1" type="ORF">Adastra147</name>
</gene>